<gene>
    <name evidence="1" type="ORF">AVEN_122773_1</name>
</gene>
<sequence length="120" mass="13345">MRNYSVFKVLALDGGGIHFRSRLLTSGASAKRMISSLRPNTPAIHKTVATASTACVTAFSGVLWQQCLSGDLLSPREGLSLLLIFPPRKQETPFSKKHLYLHRRKESLKKVPLHSQTLVF</sequence>
<name>A0A4Y2VS49_ARAVE</name>
<comment type="caution">
    <text evidence="1">The sequence shown here is derived from an EMBL/GenBank/DDBJ whole genome shotgun (WGS) entry which is preliminary data.</text>
</comment>
<dbReference type="EMBL" id="BGPR01049590">
    <property type="protein sequence ID" value="GBO26587.1"/>
    <property type="molecule type" value="Genomic_DNA"/>
</dbReference>
<dbReference type="Proteomes" id="UP000499080">
    <property type="component" value="Unassembled WGS sequence"/>
</dbReference>
<protein>
    <submittedName>
        <fullName evidence="1">Uncharacterized protein</fullName>
    </submittedName>
</protein>
<evidence type="ECO:0000313" key="2">
    <source>
        <dbReference type="Proteomes" id="UP000499080"/>
    </source>
</evidence>
<keyword evidence="2" id="KW-1185">Reference proteome</keyword>
<reference evidence="1 2" key="1">
    <citation type="journal article" date="2019" name="Sci. Rep.">
        <title>Orb-weaving spider Araneus ventricosus genome elucidates the spidroin gene catalogue.</title>
        <authorList>
            <person name="Kono N."/>
            <person name="Nakamura H."/>
            <person name="Ohtoshi R."/>
            <person name="Moran D.A.P."/>
            <person name="Shinohara A."/>
            <person name="Yoshida Y."/>
            <person name="Fujiwara M."/>
            <person name="Mori M."/>
            <person name="Tomita M."/>
            <person name="Arakawa K."/>
        </authorList>
    </citation>
    <scope>NUCLEOTIDE SEQUENCE [LARGE SCALE GENOMIC DNA]</scope>
</reference>
<accession>A0A4Y2VS49</accession>
<organism evidence="1 2">
    <name type="scientific">Araneus ventricosus</name>
    <name type="common">Orbweaver spider</name>
    <name type="synonym">Epeira ventricosa</name>
    <dbReference type="NCBI Taxonomy" id="182803"/>
    <lineage>
        <taxon>Eukaryota</taxon>
        <taxon>Metazoa</taxon>
        <taxon>Ecdysozoa</taxon>
        <taxon>Arthropoda</taxon>
        <taxon>Chelicerata</taxon>
        <taxon>Arachnida</taxon>
        <taxon>Araneae</taxon>
        <taxon>Araneomorphae</taxon>
        <taxon>Entelegynae</taxon>
        <taxon>Araneoidea</taxon>
        <taxon>Araneidae</taxon>
        <taxon>Araneus</taxon>
    </lineage>
</organism>
<dbReference type="AlphaFoldDB" id="A0A4Y2VS49"/>
<evidence type="ECO:0000313" key="1">
    <source>
        <dbReference type="EMBL" id="GBO26587.1"/>
    </source>
</evidence>
<proteinExistence type="predicted"/>